<dbReference type="PANTHER" id="PTHR12835">
    <property type="entry name" value="BIOTIN PROTEIN LIGASE"/>
    <property type="match status" value="1"/>
</dbReference>
<reference evidence="5 6" key="1">
    <citation type="journal article" date="2016" name="Sci. Rep.">
        <title>Metabolic traits of an uncultured archaeal lineage -MSBL1- from brine pools of the Red Sea.</title>
        <authorList>
            <person name="Mwirichia R."/>
            <person name="Alam I."/>
            <person name="Rashid M."/>
            <person name="Vinu M."/>
            <person name="Ba-Alawi W."/>
            <person name="Anthony Kamau A."/>
            <person name="Kamanda Ngugi D."/>
            <person name="Goker M."/>
            <person name="Klenk H.P."/>
            <person name="Bajic V."/>
            <person name="Stingl U."/>
        </authorList>
    </citation>
    <scope>NUCLEOTIDE SEQUENCE [LARGE SCALE GENOMIC DNA]</scope>
    <source>
        <strain evidence="5">SCGC-AAA259B11</strain>
    </source>
</reference>
<dbReference type="SUPFAM" id="SSF55681">
    <property type="entry name" value="Class II aaRS and biotin synthetases"/>
    <property type="match status" value="1"/>
</dbReference>
<dbReference type="InterPro" id="IPR036390">
    <property type="entry name" value="WH_DNA-bd_sf"/>
</dbReference>
<dbReference type="InterPro" id="IPR004408">
    <property type="entry name" value="Biotin_CoA_COase_ligase"/>
</dbReference>
<evidence type="ECO:0000313" key="5">
    <source>
        <dbReference type="EMBL" id="KXA88633.1"/>
    </source>
</evidence>
<dbReference type="SUPFAM" id="SSF50037">
    <property type="entry name" value="C-terminal domain of transcriptional repressors"/>
    <property type="match status" value="1"/>
</dbReference>
<keyword evidence="1" id="KW-0436">Ligase</keyword>
<comment type="caution">
    <text evidence="5">The sequence shown here is derived from an EMBL/GenBank/DDBJ whole genome shotgun (WGS) entry which is preliminary data.</text>
</comment>
<dbReference type="Pfam" id="PF02237">
    <property type="entry name" value="BPL_C"/>
    <property type="match status" value="1"/>
</dbReference>
<dbReference type="PROSITE" id="PS51733">
    <property type="entry name" value="BPL_LPL_CATALYTIC"/>
    <property type="match status" value="1"/>
</dbReference>
<dbReference type="Gene3D" id="1.10.10.10">
    <property type="entry name" value="Winged helix-like DNA-binding domain superfamily/Winged helix DNA-binding domain"/>
    <property type="match status" value="1"/>
</dbReference>
<dbReference type="InterPro" id="IPR011991">
    <property type="entry name" value="ArsR-like_HTH"/>
</dbReference>
<dbReference type="InterPro" id="IPR003142">
    <property type="entry name" value="BPL_C"/>
</dbReference>
<dbReference type="PANTHER" id="PTHR12835:SF5">
    <property type="entry name" value="BIOTIN--PROTEIN LIGASE"/>
    <property type="match status" value="1"/>
</dbReference>
<dbReference type="CDD" id="cd16442">
    <property type="entry name" value="BPL"/>
    <property type="match status" value="1"/>
</dbReference>
<sequence length="323" mass="36155">MDRPNTRWEILRNLKKSETFLSGEELAKPLGVSRISVWKHIQNLKKMGYEIESKRGEGYKLLEPPDKLLPPEILPLDTEIVGREIIHYEEVKSTNLKMREKSEEEEGLIILAERQTEGKGRLGRNWKSPKGGIWMSVLLKPNIPPVETPLLTMISSTSVFESLQEIGIEGSIKWPNDVLVDGEKICGILTEMDAEMGALNYVIIGIGLNVNFDKNELPDTGATTVQSILEEKVDRKALTGSIITNLDKWYRKLKKNSKEEILDSWRANSHNLGRKVDVEMVTGESFTGTAVDFTDTGGLVVKGENGSERTFLSGDVTLSSDSR</sequence>
<dbReference type="Proteomes" id="UP000070184">
    <property type="component" value="Unassembled WGS sequence"/>
</dbReference>
<evidence type="ECO:0000313" key="6">
    <source>
        <dbReference type="Proteomes" id="UP000070184"/>
    </source>
</evidence>
<protein>
    <recommendedName>
        <fullName evidence="4">BPL/LPL catalytic domain-containing protein</fullName>
    </recommendedName>
</protein>
<name>A0A133U373_9EURY</name>
<dbReference type="SUPFAM" id="SSF46785">
    <property type="entry name" value="Winged helix' DNA-binding domain"/>
    <property type="match status" value="1"/>
</dbReference>
<dbReference type="InterPro" id="IPR004143">
    <property type="entry name" value="BPL_LPL_catalytic"/>
</dbReference>
<dbReference type="GO" id="GO:0005524">
    <property type="term" value="F:ATP binding"/>
    <property type="evidence" value="ECO:0007669"/>
    <property type="project" value="UniProtKB-KW"/>
</dbReference>
<dbReference type="GO" id="GO:0005737">
    <property type="term" value="C:cytoplasm"/>
    <property type="evidence" value="ECO:0007669"/>
    <property type="project" value="TreeGrafter"/>
</dbReference>
<gene>
    <name evidence="5" type="ORF">AKJ61_04515</name>
</gene>
<dbReference type="HAMAP" id="MF_00978">
    <property type="entry name" value="Bifunct_BirA"/>
    <property type="match status" value="1"/>
</dbReference>
<dbReference type="EMBL" id="LHXK01000096">
    <property type="protein sequence ID" value="KXA88633.1"/>
    <property type="molecule type" value="Genomic_DNA"/>
</dbReference>
<organism evidence="5 6">
    <name type="scientific">candidate division MSBL1 archaeon SCGC-AAA259B11</name>
    <dbReference type="NCBI Taxonomy" id="1698260"/>
    <lineage>
        <taxon>Archaea</taxon>
        <taxon>Methanobacteriati</taxon>
        <taxon>Methanobacteriota</taxon>
        <taxon>candidate division MSBL1</taxon>
    </lineage>
</organism>
<keyword evidence="3" id="KW-0067">ATP-binding</keyword>
<dbReference type="Pfam" id="PF03099">
    <property type="entry name" value="BPL_LplA_LipB"/>
    <property type="match status" value="1"/>
</dbReference>
<dbReference type="AlphaFoldDB" id="A0A133U373"/>
<keyword evidence="2" id="KW-0547">Nucleotide-binding</keyword>
<dbReference type="NCBIfam" id="TIGR00121">
    <property type="entry name" value="birA_ligase"/>
    <property type="match status" value="1"/>
</dbReference>
<feature type="domain" description="BPL/LPL catalytic" evidence="4">
    <location>
        <begin position="67"/>
        <end position="254"/>
    </location>
</feature>
<dbReference type="Gene3D" id="3.30.930.10">
    <property type="entry name" value="Bira Bifunctional Protein, Domain 2"/>
    <property type="match status" value="1"/>
</dbReference>
<dbReference type="InterPro" id="IPR036388">
    <property type="entry name" value="WH-like_DNA-bd_sf"/>
</dbReference>
<evidence type="ECO:0000256" key="1">
    <source>
        <dbReference type="ARBA" id="ARBA00022598"/>
    </source>
</evidence>
<keyword evidence="6" id="KW-1185">Reference proteome</keyword>
<evidence type="ECO:0000256" key="3">
    <source>
        <dbReference type="ARBA" id="ARBA00022840"/>
    </source>
</evidence>
<evidence type="ECO:0000259" key="4">
    <source>
        <dbReference type="PROSITE" id="PS51733"/>
    </source>
</evidence>
<dbReference type="InterPro" id="IPR013196">
    <property type="entry name" value="HTH_11"/>
</dbReference>
<dbReference type="CDD" id="cd00090">
    <property type="entry name" value="HTH_ARSR"/>
    <property type="match status" value="1"/>
</dbReference>
<dbReference type="Gene3D" id="2.30.30.100">
    <property type="match status" value="1"/>
</dbReference>
<dbReference type="InterPro" id="IPR008988">
    <property type="entry name" value="Transcriptional_repressor_C"/>
</dbReference>
<proteinExistence type="inferred from homology"/>
<evidence type="ECO:0000256" key="2">
    <source>
        <dbReference type="ARBA" id="ARBA00022741"/>
    </source>
</evidence>
<dbReference type="GO" id="GO:0006355">
    <property type="term" value="P:regulation of DNA-templated transcription"/>
    <property type="evidence" value="ECO:0007669"/>
    <property type="project" value="InterPro"/>
</dbReference>
<accession>A0A133U373</accession>
<dbReference type="GO" id="GO:0004077">
    <property type="term" value="F:biotin--[biotin carboxyl-carrier protein] ligase activity"/>
    <property type="evidence" value="ECO:0007669"/>
    <property type="project" value="InterPro"/>
</dbReference>
<dbReference type="InterPro" id="IPR030855">
    <property type="entry name" value="Bifunct_BirA"/>
</dbReference>
<dbReference type="InterPro" id="IPR045864">
    <property type="entry name" value="aa-tRNA-synth_II/BPL/LPL"/>
</dbReference>
<dbReference type="Pfam" id="PF08279">
    <property type="entry name" value="HTH_11"/>
    <property type="match status" value="1"/>
</dbReference>